<dbReference type="AlphaFoldDB" id="A0A8C3GBF8"/>
<dbReference type="InterPro" id="IPR040807">
    <property type="entry name" value="DUF5522"/>
</dbReference>
<keyword evidence="2" id="KW-1185">Reference proteome</keyword>
<dbReference type="PANTHER" id="PTHR21037">
    <property type="entry name" value="39S RIBOSOMAL PROTEIN L14, MITOCHONDRIAL"/>
    <property type="match status" value="1"/>
</dbReference>
<dbReference type="Ensembl" id="ENSCLMT00005049709.1">
    <property type="protein sequence ID" value="ENSCLMP00005048070.1"/>
    <property type="gene ID" value="ENSCLMG00005022003.1"/>
</dbReference>
<dbReference type="Proteomes" id="UP000694565">
    <property type="component" value="Unplaced"/>
</dbReference>
<dbReference type="GeneTree" id="ENSGT00390000016548"/>
<sequence>MFHQHYPFKAFVSRLIVLRLQLNKPLVTMSVPNLSEESPERIKGRSQIQISAGRREVDFNENDPDGRKFTEEELAIHRAHTEACQAKRQMYVDPSSGYKVFTEYAHLQRGKCCGSACRHCPYGQVNVKDPAMRKECNSLFYV</sequence>
<accession>A0A8C3GBF8</accession>
<reference evidence="1" key="1">
    <citation type="submission" date="2025-08" db="UniProtKB">
        <authorList>
            <consortium name="Ensembl"/>
        </authorList>
    </citation>
    <scope>IDENTIFICATION</scope>
</reference>
<dbReference type="Pfam" id="PF17653">
    <property type="entry name" value="DUF5522"/>
    <property type="match status" value="1"/>
</dbReference>
<dbReference type="OrthoDB" id="274765at2759"/>
<proteinExistence type="predicted"/>
<organism evidence="1 2">
    <name type="scientific">Cyclopterus lumpus</name>
    <name type="common">Lumpsucker</name>
    <dbReference type="NCBI Taxonomy" id="8103"/>
    <lineage>
        <taxon>Eukaryota</taxon>
        <taxon>Metazoa</taxon>
        <taxon>Chordata</taxon>
        <taxon>Craniata</taxon>
        <taxon>Vertebrata</taxon>
        <taxon>Euteleostomi</taxon>
        <taxon>Actinopterygii</taxon>
        <taxon>Neopterygii</taxon>
        <taxon>Teleostei</taxon>
        <taxon>Neoteleostei</taxon>
        <taxon>Acanthomorphata</taxon>
        <taxon>Eupercaria</taxon>
        <taxon>Perciformes</taxon>
        <taxon>Cottioidei</taxon>
        <taxon>Cottales</taxon>
        <taxon>Cyclopteridae</taxon>
        <taxon>Cyclopterus</taxon>
    </lineage>
</organism>
<dbReference type="GeneID" id="117729593"/>
<dbReference type="RefSeq" id="XP_034386711.1">
    <property type="nucleotide sequence ID" value="XM_034530820.1"/>
</dbReference>
<protein>
    <submittedName>
        <fullName evidence="1">Chromosome 1 open reading frame 53</fullName>
    </submittedName>
</protein>
<gene>
    <name evidence="1" type="primary">c4h1orf53</name>
</gene>
<evidence type="ECO:0000313" key="2">
    <source>
        <dbReference type="Proteomes" id="UP000694565"/>
    </source>
</evidence>
<evidence type="ECO:0000313" key="1">
    <source>
        <dbReference type="Ensembl" id="ENSCLMP00005048070.1"/>
    </source>
</evidence>
<name>A0A8C3GBF8_CYCLU</name>
<reference evidence="1" key="2">
    <citation type="submission" date="2025-09" db="UniProtKB">
        <authorList>
            <consortium name="Ensembl"/>
        </authorList>
    </citation>
    <scope>IDENTIFICATION</scope>
</reference>
<dbReference type="PANTHER" id="PTHR21037:SF2">
    <property type="entry name" value="SIMILAR TO NOVEL PROTEIN"/>
    <property type="match status" value="1"/>
</dbReference>